<accession>A0A453I2J4</accession>
<proteinExistence type="predicted"/>
<keyword evidence="4" id="KW-1185">Reference proteome</keyword>
<reference evidence="3" key="5">
    <citation type="journal article" date="2021" name="G3 (Bethesda)">
        <title>Aegilops tauschii genome assembly Aet v5.0 features greater sequence contiguity and improved annotation.</title>
        <authorList>
            <person name="Wang L."/>
            <person name="Zhu T."/>
            <person name="Rodriguez J.C."/>
            <person name="Deal K.R."/>
            <person name="Dubcovsky J."/>
            <person name="McGuire P.E."/>
            <person name="Lux T."/>
            <person name="Spannagl M."/>
            <person name="Mayer K.F.X."/>
            <person name="Baldrich P."/>
            <person name="Meyers B.C."/>
            <person name="Huo N."/>
            <person name="Gu Y.Q."/>
            <person name="Zhou H."/>
            <person name="Devos K.M."/>
            <person name="Bennetzen J.L."/>
            <person name="Unver T."/>
            <person name="Budak H."/>
            <person name="Gulick P.J."/>
            <person name="Galiba G."/>
            <person name="Kalapos B."/>
            <person name="Nelson D.R."/>
            <person name="Li P."/>
            <person name="You F.M."/>
            <person name="Luo M.C."/>
            <person name="Dvorak J."/>
        </authorList>
    </citation>
    <scope>NUCLEOTIDE SEQUENCE [LARGE SCALE GENOMIC DNA]</scope>
    <source>
        <strain evidence="3">cv. AL8/78</strain>
    </source>
</reference>
<evidence type="ECO:0008006" key="5">
    <source>
        <dbReference type="Google" id="ProtNLM"/>
    </source>
</evidence>
<feature type="region of interest" description="Disordered" evidence="2">
    <location>
        <begin position="1"/>
        <end position="89"/>
    </location>
</feature>
<name>A0A453I2J4_AEGTS</name>
<sequence length="172" mass="18747">STGSGPGRRHHAAPPPAGPVARRRHGRGAAPDQVCPLPPRARPLAPPQPPRLLGPAPPPPGPRLRTRGGPPRCRPSHRPPQGQDSTMNAEGIRRCMEEKEAAAAERNELAAHTARLEKECGLYERDLEHAMESCDELARESDDLRKRLRDTPDVSNITTPPVRLGMIRIALL</sequence>
<evidence type="ECO:0000313" key="3">
    <source>
        <dbReference type="EnsemblPlants" id="AET4Gv20421400.1"/>
    </source>
</evidence>
<evidence type="ECO:0000256" key="1">
    <source>
        <dbReference type="SAM" id="Coils"/>
    </source>
</evidence>
<dbReference type="Gramene" id="AET4Gv20421400.1">
    <property type="protein sequence ID" value="AET4Gv20421400.1"/>
    <property type="gene ID" value="AET4Gv20421400"/>
</dbReference>
<dbReference type="PANTHER" id="PTHR35689:SF1">
    <property type="entry name" value="EARLY ENDOSOME ANTIGEN"/>
    <property type="match status" value="1"/>
</dbReference>
<reference evidence="3" key="3">
    <citation type="journal article" date="2017" name="Nature">
        <title>Genome sequence of the progenitor of the wheat D genome Aegilops tauschii.</title>
        <authorList>
            <person name="Luo M.C."/>
            <person name="Gu Y.Q."/>
            <person name="Puiu D."/>
            <person name="Wang H."/>
            <person name="Twardziok S.O."/>
            <person name="Deal K.R."/>
            <person name="Huo N."/>
            <person name="Zhu T."/>
            <person name="Wang L."/>
            <person name="Wang Y."/>
            <person name="McGuire P.E."/>
            <person name="Liu S."/>
            <person name="Long H."/>
            <person name="Ramasamy R.K."/>
            <person name="Rodriguez J.C."/>
            <person name="Van S.L."/>
            <person name="Yuan L."/>
            <person name="Wang Z."/>
            <person name="Xia Z."/>
            <person name="Xiao L."/>
            <person name="Anderson O.D."/>
            <person name="Ouyang S."/>
            <person name="Liang Y."/>
            <person name="Zimin A.V."/>
            <person name="Pertea G."/>
            <person name="Qi P."/>
            <person name="Bennetzen J.L."/>
            <person name="Dai X."/>
            <person name="Dawson M.W."/>
            <person name="Muller H.G."/>
            <person name="Kugler K."/>
            <person name="Rivarola-Duarte L."/>
            <person name="Spannagl M."/>
            <person name="Mayer K.F.X."/>
            <person name="Lu F.H."/>
            <person name="Bevan M.W."/>
            <person name="Leroy P."/>
            <person name="Li P."/>
            <person name="You F.M."/>
            <person name="Sun Q."/>
            <person name="Liu Z."/>
            <person name="Lyons E."/>
            <person name="Wicker T."/>
            <person name="Salzberg S.L."/>
            <person name="Devos K.M."/>
            <person name="Dvorak J."/>
        </authorList>
    </citation>
    <scope>NUCLEOTIDE SEQUENCE [LARGE SCALE GENOMIC DNA]</scope>
    <source>
        <strain evidence="3">cv. AL8/78</strain>
    </source>
</reference>
<dbReference type="STRING" id="200361.A0A453I2J4"/>
<reference evidence="4" key="2">
    <citation type="journal article" date="2017" name="Nat. Plants">
        <title>The Aegilops tauschii genome reveals multiple impacts of transposons.</title>
        <authorList>
            <person name="Zhao G."/>
            <person name="Zou C."/>
            <person name="Li K."/>
            <person name="Wang K."/>
            <person name="Li T."/>
            <person name="Gao L."/>
            <person name="Zhang X."/>
            <person name="Wang H."/>
            <person name="Yang Z."/>
            <person name="Liu X."/>
            <person name="Jiang W."/>
            <person name="Mao L."/>
            <person name="Kong X."/>
            <person name="Jiao Y."/>
            <person name="Jia J."/>
        </authorList>
    </citation>
    <scope>NUCLEOTIDE SEQUENCE [LARGE SCALE GENOMIC DNA]</scope>
    <source>
        <strain evidence="4">cv. AL8/78</strain>
    </source>
</reference>
<reference evidence="3" key="4">
    <citation type="submission" date="2019-03" db="UniProtKB">
        <authorList>
            <consortium name="EnsemblPlants"/>
        </authorList>
    </citation>
    <scope>IDENTIFICATION</scope>
</reference>
<evidence type="ECO:0000313" key="4">
    <source>
        <dbReference type="Proteomes" id="UP000015105"/>
    </source>
</evidence>
<feature type="coiled-coil region" evidence="1">
    <location>
        <begin position="99"/>
        <end position="147"/>
    </location>
</feature>
<organism evidence="3 4">
    <name type="scientific">Aegilops tauschii subsp. strangulata</name>
    <name type="common">Goatgrass</name>
    <dbReference type="NCBI Taxonomy" id="200361"/>
    <lineage>
        <taxon>Eukaryota</taxon>
        <taxon>Viridiplantae</taxon>
        <taxon>Streptophyta</taxon>
        <taxon>Embryophyta</taxon>
        <taxon>Tracheophyta</taxon>
        <taxon>Spermatophyta</taxon>
        <taxon>Magnoliopsida</taxon>
        <taxon>Liliopsida</taxon>
        <taxon>Poales</taxon>
        <taxon>Poaceae</taxon>
        <taxon>BOP clade</taxon>
        <taxon>Pooideae</taxon>
        <taxon>Triticodae</taxon>
        <taxon>Triticeae</taxon>
        <taxon>Triticinae</taxon>
        <taxon>Aegilops</taxon>
    </lineage>
</organism>
<dbReference type="EnsemblPlants" id="AET4Gv20421400.1">
    <property type="protein sequence ID" value="AET4Gv20421400.1"/>
    <property type="gene ID" value="AET4Gv20421400"/>
</dbReference>
<evidence type="ECO:0000256" key="2">
    <source>
        <dbReference type="SAM" id="MobiDB-lite"/>
    </source>
</evidence>
<protein>
    <recommendedName>
        <fullName evidence="5">GTD-binding domain-containing protein</fullName>
    </recommendedName>
</protein>
<dbReference type="PANTHER" id="PTHR35689">
    <property type="entry name" value="EARLY ENDOSOME ANTIGEN"/>
    <property type="match status" value="1"/>
</dbReference>
<feature type="compositionally biased region" description="Pro residues" evidence="2">
    <location>
        <begin position="36"/>
        <end position="62"/>
    </location>
</feature>
<dbReference type="AlphaFoldDB" id="A0A453I2J4"/>
<keyword evidence="1" id="KW-0175">Coiled coil</keyword>
<reference evidence="4" key="1">
    <citation type="journal article" date="2014" name="Science">
        <title>Ancient hybridizations among the ancestral genomes of bread wheat.</title>
        <authorList>
            <consortium name="International Wheat Genome Sequencing Consortium,"/>
            <person name="Marcussen T."/>
            <person name="Sandve S.R."/>
            <person name="Heier L."/>
            <person name="Spannagl M."/>
            <person name="Pfeifer M."/>
            <person name="Jakobsen K.S."/>
            <person name="Wulff B.B."/>
            <person name="Steuernagel B."/>
            <person name="Mayer K.F."/>
            <person name="Olsen O.A."/>
        </authorList>
    </citation>
    <scope>NUCLEOTIDE SEQUENCE [LARGE SCALE GENOMIC DNA]</scope>
    <source>
        <strain evidence="4">cv. AL8/78</strain>
    </source>
</reference>
<dbReference type="Proteomes" id="UP000015105">
    <property type="component" value="Chromosome 4D"/>
</dbReference>